<dbReference type="InterPro" id="IPR016169">
    <property type="entry name" value="FAD-bd_PCMH_sub2"/>
</dbReference>
<dbReference type="InterPro" id="IPR046342">
    <property type="entry name" value="CBS_dom_sf"/>
</dbReference>
<evidence type="ECO:0000256" key="5">
    <source>
        <dbReference type="ARBA" id="ARBA00022737"/>
    </source>
</evidence>
<dbReference type="Pfam" id="PF01595">
    <property type="entry name" value="CNNM"/>
    <property type="match status" value="1"/>
</dbReference>
<comment type="similarity">
    <text evidence="2">Belongs to the UPF0053 family.</text>
</comment>
<dbReference type="SMART" id="SM01091">
    <property type="entry name" value="CorC_HlyC"/>
    <property type="match status" value="1"/>
</dbReference>
<dbReference type="CDD" id="cd04590">
    <property type="entry name" value="CBS_pair_CorC_HlyC_assoc"/>
    <property type="match status" value="1"/>
</dbReference>
<evidence type="ECO:0000313" key="16">
    <source>
        <dbReference type="Proteomes" id="UP000561617"/>
    </source>
</evidence>
<dbReference type="PANTHER" id="PTHR43099:SF2">
    <property type="entry name" value="UPF0053 PROTEIN YRKA"/>
    <property type="match status" value="1"/>
</dbReference>
<evidence type="ECO:0000256" key="3">
    <source>
        <dbReference type="ARBA" id="ARBA00022475"/>
    </source>
</evidence>
<dbReference type="EMBL" id="JAASTW010000001">
    <property type="protein sequence ID" value="MBC1487469.1"/>
    <property type="molecule type" value="Genomic_DNA"/>
</dbReference>
<dbReference type="InterPro" id="IPR051676">
    <property type="entry name" value="UPF0053_domain"/>
</dbReference>
<dbReference type="PROSITE" id="PS51371">
    <property type="entry name" value="CBS"/>
    <property type="match status" value="2"/>
</dbReference>
<dbReference type="AlphaFoldDB" id="A0A7X0X4N6"/>
<evidence type="ECO:0000256" key="7">
    <source>
        <dbReference type="ARBA" id="ARBA00023122"/>
    </source>
</evidence>
<evidence type="ECO:0000256" key="6">
    <source>
        <dbReference type="ARBA" id="ARBA00022989"/>
    </source>
</evidence>
<proteinExistence type="inferred from homology"/>
<accession>A0A7X0X4N6</accession>
<dbReference type="SUPFAM" id="SSF54631">
    <property type="entry name" value="CBS-domain pair"/>
    <property type="match status" value="1"/>
</dbReference>
<evidence type="ECO:0000259" key="13">
    <source>
        <dbReference type="PROSITE" id="PS51846"/>
    </source>
</evidence>
<keyword evidence="17" id="KW-1185">Reference proteome</keyword>
<comment type="caution">
    <text evidence="14">The sequence shown here is derived from an EMBL/GenBank/DDBJ whole genome shotgun (WGS) entry which is preliminary data.</text>
</comment>
<dbReference type="Gene3D" id="3.30.465.10">
    <property type="match status" value="1"/>
</dbReference>
<keyword evidence="3" id="KW-1003">Cell membrane</keyword>
<feature type="domain" description="CNNM transmembrane" evidence="13">
    <location>
        <begin position="6"/>
        <end position="204"/>
    </location>
</feature>
<dbReference type="InterPro" id="IPR036318">
    <property type="entry name" value="FAD-bd_PCMH-like_sf"/>
</dbReference>
<gene>
    <name evidence="14" type="ORF">HCJ38_00290</name>
    <name evidence="15" type="ORF">HCJ59_07345</name>
</gene>
<evidence type="ECO:0000256" key="10">
    <source>
        <dbReference type="PROSITE-ProRule" id="PRU01193"/>
    </source>
</evidence>
<evidence type="ECO:0000256" key="1">
    <source>
        <dbReference type="ARBA" id="ARBA00004651"/>
    </source>
</evidence>
<feature type="transmembrane region" description="Helical" evidence="11">
    <location>
        <begin position="106"/>
        <end position="126"/>
    </location>
</feature>
<dbReference type="Proteomes" id="UP000561617">
    <property type="component" value="Unassembled WGS sequence"/>
</dbReference>
<dbReference type="InterPro" id="IPR000644">
    <property type="entry name" value="CBS_dom"/>
</dbReference>
<dbReference type="Proteomes" id="UP000587800">
    <property type="component" value="Unassembled WGS sequence"/>
</dbReference>
<dbReference type="InterPro" id="IPR002550">
    <property type="entry name" value="CNNM"/>
</dbReference>
<reference evidence="16 17" key="1">
    <citation type="submission" date="2020-03" db="EMBL/GenBank/DDBJ databases">
        <title>Soil Listeria distribution.</title>
        <authorList>
            <person name="Liao J."/>
            <person name="Wiedmann M."/>
        </authorList>
    </citation>
    <scope>NUCLEOTIDE SEQUENCE [LARGE SCALE GENOMIC DNA]</scope>
    <source>
        <strain evidence="15 17">FSL L7-1515</strain>
        <strain evidence="14 16">FSL L7-1554</strain>
    </source>
</reference>
<comment type="subcellular location">
    <subcellularLocation>
        <location evidence="1">Cell membrane</location>
        <topology evidence="1">Multi-pass membrane protein</topology>
    </subcellularLocation>
</comment>
<dbReference type="FunFam" id="3.10.580.10:FF:000002">
    <property type="entry name" value="Magnesium/cobalt efflux protein CorC"/>
    <property type="match status" value="1"/>
</dbReference>
<dbReference type="GO" id="GO:0005886">
    <property type="term" value="C:plasma membrane"/>
    <property type="evidence" value="ECO:0007669"/>
    <property type="project" value="UniProtKB-SubCell"/>
</dbReference>
<dbReference type="SUPFAM" id="SSF56176">
    <property type="entry name" value="FAD-binding/transporter-associated domain-like"/>
    <property type="match status" value="1"/>
</dbReference>
<name>A0A7X0X4N6_9LIST</name>
<dbReference type="GO" id="GO:0050660">
    <property type="term" value="F:flavin adenine dinucleotide binding"/>
    <property type="evidence" value="ECO:0007669"/>
    <property type="project" value="InterPro"/>
</dbReference>
<dbReference type="PANTHER" id="PTHR43099">
    <property type="entry name" value="UPF0053 PROTEIN YRKA"/>
    <property type="match status" value="1"/>
</dbReference>
<evidence type="ECO:0000256" key="9">
    <source>
        <dbReference type="PROSITE-ProRule" id="PRU00703"/>
    </source>
</evidence>
<keyword evidence="7 9" id="KW-0129">CBS domain</keyword>
<keyword evidence="6 10" id="KW-1133">Transmembrane helix</keyword>
<evidence type="ECO:0000256" key="8">
    <source>
        <dbReference type="ARBA" id="ARBA00023136"/>
    </source>
</evidence>
<evidence type="ECO:0000313" key="15">
    <source>
        <dbReference type="EMBL" id="MBC1509704.1"/>
    </source>
</evidence>
<keyword evidence="5" id="KW-0677">Repeat</keyword>
<feature type="domain" description="CBS" evidence="12">
    <location>
        <begin position="289"/>
        <end position="349"/>
    </location>
</feature>
<evidence type="ECO:0000313" key="17">
    <source>
        <dbReference type="Proteomes" id="UP000587800"/>
    </source>
</evidence>
<organism evidence="14 16">
    <name type="scientific">Listeria immobilis</name>
    <dbReference type="NCBI Taxonomy" id="2713502"/>
    <lineage>
        <taxon>Bacteria</taxon>
        <taxon>Bacillati</taxon>
        <taxon>Bacillota</taxon>
        <taxon>Bacilli</taxon>
        <taxon>Bacillales</taxon>
        <taxon>Listeriaceae</taxon>
        <taxon>Listeria</taxon>
    </lineage>
</organism>
<sequence length="444" mass="49689">MNPDPESQQIILQLILIVVLTLLNAFFASAEMALVSLNKNRVKSQAATGDKKAILLAKLVDDPSKFLATIQVGITLAGFFSSASAATSIATRLEPVFGGSSFAKELSIIVVTIVLSYITLVFGELYPKRLALQKSEEIARVSVRPIMAVGVLLRPFVKFLSFSTDVLVKITRMEKNADDDKMTREEMQLLIETGRRDGVIEVEELQMLRGVFEMDNKYAREVMVPRTDAFMIDAETESEALCDALLNENFSRVPVFTGDQDSVLGILHMKDFFAEARKSGFENIDVKSLVKEAYFAQETMFIDDLLKNMQRTRNQMAILMDEYGGVAGIVTVEDLLEEIVGDIDDENDVFSDEVKKIDDSTFIVEGRMTLDDFNKMFHVELPSRGIDTVAGFVLTLTGTIPEEDDKVVVEYDSLRFTVEEMNDARLVSVRVEKDFRTSELEQLA</sequence>
<evidence type="ECO:0000256" key="4">
    <source>
        <dbReference type="ARBA" id="ARBA00022692"/>
    </source>
</evidence>
<evidence type="ECO:0000313" key="14">
    <source>
        <dbReference type="EMBL" id="MBC1487469.1"/>
    </source>
</evidence>
<dbReference type="PROSITE" id="PS51846">
    <property type="entry name" value="CNNM"/>
    <property type="match status" value="1"/>
</dbReference>
<protein>
    <submittedName>
        <fullName evidence="14">HlyC/CorC family transporter</fullName>
    </submittedName>
</protein>
<evidence type="ECO:0000259" key="12">
    <source>
        <dbReference type="PROSITE" id="PS51371"/>
    </source>
</evidence>
<feature type="domain" description="CBS" evidence="12">
    <location>
        <begin position="223"/>
        <end position="286"/>
    </location>
</feature>
<dbReference type="EMBL" id="JAASUB010000007">
    <property type="protein sequence ID" value="MBC1509704.1"/>
    <property type="molecule type" value="Genomic_DNA"/>
</dbReference>
<evidence type="ECO:0000256" key="2">
    <source>
        <dbReference type="ARBA" id="ARBA00006337"/>
    </source>
</evidence>
<dbReference type="Pfam" id="PF03471">
    <property type="entry name" value="CorC_HlyC"/>
    <property type="match status" value="1"/>
</dbReference>
<dbReference type="InterPro" id="IPR044751">
    <property type="entry name" value="Ion_transp-like_CBS"/>
</dbReference>
<keyword evidence="4 10" id="KW-0812">Transmembrane</keyword>
<dbReference type="Pfam" id="PF00571">
    <property type="entry name" value="CBS"/>
    <property type="match status" value="2"/>
</dbReference>
<feature type="transmembrane region" description="Helical" evidence="11">
    <location>
        <begin position="12"/>
        <end position="35"/>
    </location>
</feature>
<dbReference type="RefSeq" id="WP_185347793.1">
    <property type="nucleotide sequence ID" value="NZ_JAASTU010000001.1"/>
</dbReference>
<dbReference type="Gene3D" id="3.10.580.10">
    <property type="entry name" value="CBS-domain"/>
    <property type="match status" value="1"/>
</dbReference>
<keyword evidence="8 10" id="KW-0472">Membrane</keyword>
<evidence type="ECO:0000256" key="11">
    <source>
        <dbReference type="SAM" id="Phobius"/>
    </source>
</evidence>
<dbReference type="InterPro" id="IPR005170">
    <property type="entry name" value="Transptr-assoc_dom"/>
</dbReference>